<name>A0A918RGA2_9SPHN</name>
<keyword evidence="1" id="KW-0805">Transcription regulation</keyword>
<dbReference type="PANTHER" id="PTHR11019:SF199">
    <property type="entry name" value="HTH-TYPE TRANSCRIPTIONAL REGULATOR NIMR"/>
    <property type="match status" value="1"/>
</dbReference>
<protein>
    <submittedName>
        <fullName evidence="5">Transcriptional regulator</fullName>
    </submittedName>
</protein>
<dbReference type="CDD" id="cd06999">
    <property type="entry name" value="cupin_HpaA-like_N"/>
    <property type="match status" value="1"/>
</dbReference>
<dbReference type="InterPro" id="IPR009057">
    <property type="entry name" value="Homeodomain-like_sf"/>
</dbReference>
<evidence type="ECO:0000256" key="2">
    <source>
        <dbReference type="ARBA" id="ARBA00023125"/>
    </source>
</evidence>
<gene>
    <name evidence="5" type="ORF">GCM10011617_16760</name>
</gene>
<dbReference type="Proteomes" id="UP000634139">
    <property type="component" value="Unassembled WGS sequence"/>
</dbReference>
<evidence type="ECO:0000313" key="6">
    <source>
        <dbReference type="Proteomes" id="UP000634139"/>
    </source>
</evidence>
<keyword evidence="2" id="KW-0238">DNA-binding</keyword>
<dbReference type="InterPro" id="IPR013096">
    <property type="entry name" value="Cupin_2"/>
</dbReference>
<dbReference type="InterPro" id="IPR014710">
    <property type="entry name" value="RmlC-like_jellyroll"/>
</dbReference>
<comment type="caution">
    <text evidence="5">The sequence shown here is derived from an EMBL/GenBank/DDBJ whole genome shotgun (WGS) entry which is preliminary data.</text>
</comment>
<organism evidence="5 6">
    <name type="scientific">Novosphingobium arvoryzae</name>
    <dbReference type="NCBI Taxonomy" id="1256514"/>
    <lineage>
        <taxon>Bacteria</taxon>
        <taxon>Pseudomonadati</taxon>
        <taxon>Pseudomonadota</taxon>
        <taxon>Alphaproteobacteria</taxon>
        <taxon>Sphingomonadales</taxon>
        <taxon>Sphingomonadaceae</taxon>
        <taxon>Novosphingobium</taxon>
    </lineage>
</organism>
<reference evidence="5" key="2">
    <citation type="submission" date="2020-09" db="EMBL/GenBank/DDBJ databases">
        <authorList>
            <person name="Sun Q."/>
            <person name="Kim S."/>
        </authorList>
    </citation>
    <scope>NUCLEOTIDE SEQUENCE</scope>
    <source>
        <strain evidence="5">KCTC 32422</strain>
    </source>
</reference>
<dbReference type="SUPFAM" id="SSF46689">
    <property type="entry name" value="Homeodomain-like"/>
    <property type="match status" value="1"/>
</dbReference>
<evidence type="ECO:0000256" key="3">
    <source>
        <dbReference type="ARBA" id="ARBA00023163"/>
    </source>
</evidence>
<keyword evidence="6" id="KW-1185">Reference proteome</keyword>
<evidence type="ECO:0000259" key="4">
    <source>
        <dbReference type="PROSITE" id="PS01124"/>
    </source>
</evidence>
<dbReference type="Pfam" id="PF07883">
    <property type="entry name" value="Cupin_2"/>
    <property type="match status" value="1"/>
</dbReference>
<dbReference type="PROSITE" id="PS01124">
    <property type="entry name" value="HTH_ARAC_FAMILY_2"/>
    <property type="match status" value="1"/>
</dbReference>
<dbReference type="RefSeq" id="WP_189540416.1">
    <property type="nucleotide sequence ID" value="NZ_BMZD01000003.1"/>
</dbReference>
<accession>A0A918RGA2</accession>
<dbReference type="GO" id="GO:0043565">
    <property type="term" value="F:sequence-specific DNA binding"/>
    <property type="evidence" value="ECO:0007669"/>
    <property type="project" value="InterPro"/>
</dbReference>
<proteinExistence type="predicted"/>
<dbReference type="GO" id="GO:0003700">
    <property type="term" value="F:DNA-binding transcription factor activity"/>
    <property type="evidence" value="ECO:0007669"/>
    <property type="project" value="InterPro"/>
</dbReference>
<evidence type="ECO:0000256" key="1">
    <source>
        <dbReference type="ARBA" id="ARBA00023015"/>
    </source>
</evidence>
<dbReference type="Gene3D" id="2.60.120.10">
    <property type="entry name" value="Jelly Rolls"/>
    <property type="match status" value="1"/>
</dbReference>
<dbReference type="Pfam" id="PF12833">
    <property type="entry name" value="HTH_18"/>
    <property type="match status" value="1"/>
</dbReference>
<dbReference type="AlphaFoldDB" id="A0A918RGA2"/>
<feature type="domain" description="HTH araC/xylS-type" evidence="4">
    <location>
        <begin position="186"/>
        <end position="284"/>
    </location>
</feature>
<dbReference type="PANTHER" id="PTHR11019">
    <property type="entry name" value="HTH-TYPE TRANSCRIPTIONAL REGULATOR NIMR"/>
    <property type="match status" value="1"/>
</dbReference>
<dbReference type="SMART" id="SM00342">
    <property type="entry name" value="HTH_ARAC"/>
    <property type="match status" value="1"/>
</dbReference>
<reference evidence="5" key="1">
    <citation type="journal article" date="2014" name="Int. J. Syst. Evol. Microbiol.">
        <title>Complete genome sequence of Corynebacterium casei LMG S-19264T (=DSM 44701T), isolated from a smear-ripened cheese.</title>
        <authorList>
            <consortium name="US DOE Joint Genome Institute (JGI-PGF)"/>
            <person name="Walter F."/>
            <person name="Albersmeier A."/>
            <person name="Kalinowski J."/>
            <person name="Ruckert C."/>
        </authorList>
    </citation>
    <scope>NUCLEOTIDE SEQUENCE</scope>
    <source>
        <strain evidence="5">KCTC 32422</strain>
    </source>
</reference>
<dbReference type="InterPro" id="IPR011051">
    <property type="entry name" value="RmlC_Cupin_sf"/>
</dbReference>
<sequence length="294" mass="31564">MAHRSQSIAEFALYGEAARTIAPEFVHVEPISDRSSLYEWTISPHSHPGIFQLLLVTEGQGALADGVGETRLEPGQLALVPGGVVHAFRFAPQTQGWVLSVADALLDDPRLAGFGVAALVRGGQALCLPVDALVAGLMAALHMRQGRPDAATLAALALILAMVDEAAAAQAAAAHGPVDRRILLVRRFTALVEARFREHWAVARYAAELGTTPQTLTRACRHVTGKSPGDIALDRLLREAMRALTFTAAGVAQVADDLGFADPAYFSRFFKGRAGVEPSRFRRERGWFRQTPTG</sequence>
<dbReference type="InterPro" id="IPR020449">
    <property type="entry name" value="Tscrpt_reg_AraC-type_HTH"/>
</dbReference>
<dbReference type="PRINTS" id="PR00032">
    <property type="entry name" value="HTHARAC"/>
</dbReference>
<dbReference type="EMBL" id="BMZD01000003">
    <property type="protein sequence ID" value="GGZ96806.1"/>
    <property type="molecule type" value="Genomic_DNA"/>
</dbReference>
<dbReference type="Gene3D" id="1.10.10.60">
    <property type="entry name" value="Homeodomain-like"/>
    <property type="match status" value="1"/>
</dbReference>
<dbReference type="SUPFAM" id="SSF51182">
    <property type="entry name" value="RmlC-like cupins"/>
    <property type="match status" value="1"/>
</dbReference>
<dbReference type="InterPro" id="IPR018060">
    <property type="entry name" value="HTH_AraC"/>
</dbReference>
<dbReference type="InterPro" id="IPR047264">
    <property type="entry name" value="Cupin_HpaA-like_N"/>
</dbReference>
<evidence type="ECO:0000313" key="5">
    <source>
        <dbReference type="EMBL" id="GGZ96806.1"/>
    </source>
</evidence>
<keyword evidence="3" id="KW-0804">Transcription</keyword>